<comment type="similarity">
    <text evidence="4 12">Belongs to the glycosyl hydrolase 30 family.</text>
</comment>
<evidence type="ECO:0000256" key="2">
    <source>
        <dbReference type="ARBA" id="ARBA00004760"/>
    </source>
</evidence>
<dbReference type="GO" id="GO:0004348">
    <property type="term" value="F:glucosylceramidase activity"/>
    <property type="evidence" value="ECO:0007669"/>
    <property type="project" value="UniProtKB-EC"/>
</dbReference>
<feature type="domain" description="Glycosyl hydrolase family 30 TIM-barrel" evidence="13">
    <location>
        <begin position="111"/>
        <end position="462"/>
    </location>
</feature>
<dbReference type="InterPro" id="IPR017853">
    <property type="entry name" value="GH"/>
</dbReference>
<evidence type="ECO:0000256" key="3">
    <source>
        <dbReference type="ARBA" id="ARBA00004991"/>
    </source>
</evidence>
<dbReference type="InterPro" id="IPR033453">
    <property type="entry name" value="Glyco_hydro_30_TIM-barrel"/>
</dbReference>
<name>A0A915Q653_9BILA</name>
<feature type="domain" description="Glycosyl hydrolase family 30 beta sandwich" evidence="14">
    <location>
        <begin position="465"/>
        <end position="530"/>
    </location>
</feature>
<dbReference type="EC" id="3.2.1.45" evidence="5 12"/>
<reference evidence="16" key="1">
    <citation type="submission" date="2022-11" db="UniProtKB">
        <authorList>
            <consortium name="WormBaseParasite"/>
        </authorList>
    </citation>
    <scope>IDENTIFICATION</scope>
</reference>
<organism evidence="15 16">
    <name type="scientific">Setaria digitata</name>
    <dbReference type="NCBI Taxonomy" id="48799"/>
    <lineage>
        <taxon>Eukaryota</taxon>
        <taxon>Metazoa</taxon>
        <taxon>Ecdysozoa</taxon>
        <taxon>Nematoda</taxon>
        <taxon>Chromadorea</taxon>
        <taxon>Rhabditida</taxon>
        <taxon>Spirurina</taxon>
        <taxon>Spiruromorpha</taxon>
        <taxon>Filarioidea</taxon>
        <taxon>Setariidae</taxon>
        <taxon>Setaria</taxon>
    </lineage>
</organism>
<dbReference type="GO" id="GO:0005764">
    <property type="term" value="C:lysosome"/>
    <property type="evidence" value="ECO:0007669"/>
    <property type="project" value="UniProtKB-ARBA"/>
</dbReference>
<evidence type="ECO:0000256" key="10">
    <source>
        <dbReference type="ARBA" id="ARBA00050474"/>
    </source>
</evidence>
<evidence type="ECO:0000256" key="5">
    <source>
        <dbReference type="ARBA" id="ARBA00012658"/>
    </source>
</evidence>
<accession>A0A915Q653</accession>
<dbReference type="GO" id="GO:0030163">
    <property type="term" value="P:protein catabolic process"/>
    <property type="evidence" value="ECO:0007669"/>
    <property type="project" value="UniProtKB-ARBA"/>
</dbReference>
<dbReference type="InterPro" id="IPR033452">
    <property type="entry name" value="GH30_C"/>
</dbReference>
<dbReference type="GO" id="GO:0042391">
    <property type="term" value="P:regulation of membrane potential"/>
    <property type="evidence" value="ECO:0007669"/>
    <property type="project" value="UniProtKB-ARBA"/>
</dbReference>
<dbReference type="GO" id="GO:0005774">
    <property type="term" value="C:vacuolar membrane"/>
    <property type="evidence" value="ECO:0007669"/>
    <property type="project" value="UniProtKB-ARBA"/>
</dbReference>
<evidence type="ECO:0000256" key="4">
    <source>
        <dbReference type="ARBA" id="ARBA00005382"/>
    </source>
</evidence>
<keyword evidence="8 12" id="KW-0746">Sphingolipid metabolism</keyword>
<dbReference type="GO" id="GO:0008202">
    <property type="term" value="P:steroid metabolic process"/>
    <property type="evidence" value="ECO:0007669"/>
    <property type="project" value="UniProtKB-ARBA"/>
</dbReference>
<dbReference type="GO" id="GO:0016758">
    <property type="term" value="F:hexosyltransferase activity"/>
    <property type="evidence" value="ECO:0007669"/>
    <property type="project" value="UniProtKB-ARBA"/>
</dbReference>
<keyword evidence="9 12" id="KW-0443">Lipid metabolism</keyword>
<evidence type="ECO:0000313" key="15">
    <source>
        <dbReference type="Proteomes" id="UP000887581"/>
    </source>
</evidence>
<keyword evidence="7 12" id="KW-0378">Hydrolase</keyword>
<keyword evidence="15" id="KW-1185">Reference proteome</keyword>
<evidence type="ECO:0000256" key="6">
    <source>
        <dbReference type="ARBA" id="ARBA00022729"/>
    </source>
</evidence>
<dbReference type="GO" id="GO:0010605">
    <property type="term" value="P:negative regulation of macromolecule metabolic process"/>
    <property type="evidence" value="ECO:0007669"/>
    <property type="project" value="UniProtKB-ARBA"/>
</dbReference>
<sequence length="534" mass="60063">MTIGPTGSEPEPVENCPKLSDSFEASILGTEARKCQYRYYGKKENIVCVCNATYCDDVPEVGNLQSPQVVLYTTSERGKRFERSVTSFTGKINELGTIRLKVDDRVRYQTIVGFGGAFTDAAGININSLTEPTQTNLLQSYFGNTGIQYSIGRVPIASTDFSTYPYSYDDSPNDFTLSDFSLAYEDFKFKIPYIKQAINLTNGVFKLFASPWSAPGWMKTSGLMVGGGTLRGPPNGSYHRTWANHYVKFLEAYKENGVTFWGLTVQNEPVTGVDLSYKWQTMYFNPKTERDFVKYHLGPTLRRSEVGRNISLIIMDDQRSQLPIWADVVLKDKEAAQYVSGIGVHWYVDFVPASQLSETHNRHPDKFIIGTEASLACTGSKPSEHKPLLGDWSRGDAYAHDIIQDLLNWVVGWTDWNLCLDLKGGPNFAKNYVDAPIIVNATANEFYKQPMFYIMGHFSKFIRPGSVRIGLHFYLKPVSYEGVAFVTAAHQRVLVLLNRDNKSLIFSITDKAKDGMALHVELEPKSITTIIWNK</sequence>
<dbReference type="PANTHER" id="PTHR11069:SF23">
    <property type="entry name" value="LYSOSOMAL ACID GLUCOSYLCERAMIDASE"/>
    <property type="match status" value="1"/>
</dbReference>
<comment type="catalytic activity">
    <reaction evidence="11">
        <text>an N-acyl-1-beta-D-glucosyl-15-methylhexadecasphing-4-enine + H2O = an N-acyl-15-methylhexadecasphing-4-enine + D-glucose</text>
        <dbReference type="Rhea" id="RHEA:34755"/>
        <dbReference type="ChEBI" id="CHEBI:4167"/>
        <dbReference type="ChEBI" id="CHEBI:15377"/>
        <dbReference type="ChEBI" id="CHEBI:70815"/>
        <dbReference type="ChEBI" id="CHEBI:70846"/>
    </reaction>
    <physiologicalReaction direction="left-to-right" evidence="11">
        <dbReference type="Rhea" id="RHEA:34756"/>
    </physiologicalReaction>
</comment>
<comment type="catalytic activity">
    <reaction evidence="10">
        <text>a beta-D-glucosylceramide + H2O = an N-acyl-sphingoid base + D-glucose</text>
        <dbReference type="Rhea" id="RHEA:81447"/>
        <dbReference type="ChEBI" id="CHEBI:4167"/>
        <dbReference type="ChEBI" id="CHEBI:15377"/>
        <dbReference type="ChEBI" id="CHEBI:83264"/>
        <dbReference type="ChEBI" id="CHEBI:83273"/>
    </reaction>
    <physiologicalReaction direction="left-to-right" evidence="10">
        <dbReference type="Rhea" id="RHEA:81448"/>
    </physiologicalReaction>
</comment>
<dbReference type="Proteomes" id="UP000887581">
    <property type="component" value="Unplaced"/>
</dbReference>
<evidence type="ECO:0000259" key="14">
    <source>
        <dbReference type="Pfam" id="PF17189"/>
    </source>
</evidence>
<evidence type="ECO:0000256" key="11">
    <source>
        <dbReference type="ARBA" id="ARBA00051345"/>
    </source>
</evidence>
<dbReference type="Pfam" id="PF17189">
    <property type="entry name" value="Glyco_hydro_30C"/>
    <property type="match status" value="1"/>
</dbReference>
<keyword evidence="12" id="KW-0326">Glycosidase</keyword>
<evidence type="ECO:0000256" key="8">
    <source>
        <dbReference type="ARBA" id="ARBA00022919"/>
    </source>
</evidence>
<evidence type="ECO:0000259" key="13">
    <source>
        <dbReference type="Pfam" id="PF02055"/>
    </source>
</evidence>
<dbReference type="GO" id="GO:0006066">
    <property type="term" value="P:alcohol metabolic process"/>
    <property type="evidence" value="ECO:0007669"/>
    <property type="project" value="UniProtKB-ARBA"/>
</dbReference>
<dbReference type="GO" id="GO:0016241">
    <property type="term" value="P:regulation of macroautophagy"/>
    <property type="evidence" value="ECO:0007669"/>
    <property type="project" value="UniProtKB-ARBA"/>
</dbReference>
<dbReference type="Gene3D" id="3.20.20.80">
    <property type="entry name" value="Glycosidases"/>
    <property type="match status" value="1"/>
</dbReference>
<dbReference type="GO" id="GO:0051246">
    <property type="term" value="P:regulation of protein metabolic process"/>
    <property type="evidence" value="ECO:0007669"/>
    <property type="project" value="UniProtKB-ARBA"/>
</dbReference>
<evidence type="ECO:0000256" key="12">
    <source>
        <dbReference type="RuleBase" id="RU361188"/>
    </source>
</evidence>
<dbReference type="GO" id="GO:0006914">
    <property type="term" value="P:autophagy"/>
    <property type="evidence" value="ECO:0007669"/>
    <property type="project" value="UniProtKB-ARBA"/>
</dbReference>
<evidence type="ECO:0000256" key="9">
    <source>
        <dbReference type="ARBA" id="ARBA00023098"/>
    </source>
</evidence>
<comment type="pathway">
    <text evidence="3">Sphingolipid metabolism.</text>
</comment>
<dbReference type="SUPFAM" id="SSF51445">
    <property type="entry name" value="(Trans)glycosidases"/>
    <property type="match status" value="1"/>
</dbReference>
<comment type="catalytic activity">
    <reaction evidence="1">
        <text>a beta-D-glucosyl-(1&lt;-&gt;1')-N-acylsphing-4-enine + H2O = an N-acylsphing-4-enine + D-glucose</text>
        <dbReference type="Rhea" id="RHEA:13269"/>
        <dbReference type="ChEBI" id="CHEBI:4167"/>
        <dbReference type="ChEBI" id="CHEBI:15377"/>
        <dbReference type="ChEBI" id="CHEBI:22801"/>
        <dbReference type="ChEBI" id="CHEBI:52639"/>
        <dbReference type="EC" id="3.2.1.45"/>
    </reaction>
    <physiologicalReaction direction="left-to-right" evidence="1">
        <dbReference type="Rhea" id="RHEA:13270"/>
    </physiologicalReaction>
</comment>
<evidence type="ECO:0000313" key="16">
    <source>
        <dbReference type="WBParaSite" id="sdigi.contig68.g3497.t1"/>
    </source>
</evidence>
<dbReference type="InterPro" id="IPR001139">
    <property type="entry name" value="Glyco_hydro_30"/>
</dbReference>
<keyword evidence="6" id="KW-0732">Signal</keyword>
<dbReference type="AlphaFoldDB" id="A0A915Q653"/>
<proteinExistence type="inferred from homology"/>
<dbReference type="GO" id="GO:0005102">
    <property type="term" value="F:signaling receptor binding"/>
    <property type="evidence" value="ECO:0007669"/>
    <property type="project" value="UniProtKB-ARBA"/>
</dbReference>
<dbReference type="GO" id="GO:0007040">
    <property type="term" value="P:lysosome organization"/>
    <property type="evidence" value="ECO:0007669"/>
    <property type="project" value="UniProtKB-ARBA"/>
</dbReference>
<dbReference type="GO" id="GO:0006680">
    <property type="term" value="P:glucosylceramide catabolic process"/>
    <property type="evidence" value="ECO:0007669"/>
    <property type="project" value="UniProtKB-ARBA"/>
</dbReference>
<dbReference type="Pfam" id="PF02055">
    <property type="entry name" value="Glyco_hydro_30"/>
    <property type="match status" value="1"/>
</dbReference>
<evidence type="ECO:0000256" key="7">
    <source>
        <dbReference type="ARBA" id="ARBA00022801"/>
    </source>
</evidence>
<dbReference type="PANTHER" id="PTHR11069">
    <property type="entry name" value="GLUCOSYLCERAMIDASE"/>
    <property type="match status" value="1"/>
</dbReference>
<dbReference type="FunFam" id="3.20.20.80:FF:000030">
    <property type="entry name" value="Lysosomal acid glucosylceramidase"/>
    <property type="match status" value="1"/>
</dbReference>
<protein>
    <recommendedName>
        <fullName evidence="5 12">Glucosylceramidase</fullName>
        <ecNumber evidence="5 12">3.2.1.45</ecNumber>
    </recommendedName>
</protein>
<comment type="pathway">
    <text evidence="2">Lipid metabolism; sphingolipid metabolism.</text>
</comment>
<dbReference type="PRINTS" id="PR00843">
    <property type="entry name" value="GLHYDRLASE30"/>
</dbReference>
<dbReference type="WBParaSite" id="sdigi.contig68.g3497.t1">
    <property type="protein sequence ID" value="sdigi.contig68.g3497.t1"/>
    <property type="gene ID" value="sdigi.contig68.g3497"/>
</dbReference>
<dbReference type="GO" id="GO:0032006">
    <property type="term" value="P:regulation of TOR signaling"/>
    <property type="evidence" value="ECO:0007669"/>
    <property type="project" value="UniProtKB-ARBA"/>
</dbReference>
<evidence type="ECO:0000256" key="1">
    <source>
        <dbReference type="ARBA" id="ARBA00001013"/>
    </source>
</evidence>